<accession>A0A3B4F3Y2</accession>
<evidence type="ECO:0000256" key="5">
    <source>
        <dbReference type="ARBA" id="ARBA00023180"/>
    </source>
</evidence>
<evidence type="ECO:0000313" key="6">
    <source>
        <dbReference type="Ensembl" id="ENSPNYP00000004334.1"/>
    </source>
</evidence>
<dbReference type="Ensembl" id="ENSPNYT00000004442.1">
    <property type="protein sequence ID" value="ENSPNYP00000004334.1"/>
    <property type="gene ID" value="ENSPNYG00000003364.1"/>
</dbReference>
<evidence type="ECO:0000256" key="4">
    <source>
        <dbReference type="ARBA" id="ARBA00022729"/>
    </source>
</evidence>
<protein>
    <recommendedName>
        <fullName evidence="7">Protein LEG1 homolog</fullName>
    </recommendedName>
</protein>
<dbReference type="STRING" id="303518.ENSPNYP00000004334"/>
<sequence>MLYLRENSQSRVAALDSVLLCRPNTSVMLRLLVLGLVLACAVSLSSSAVILENGAPILWAQTASQVTELPMHDGILVPDPWNYLHRMSLYRLMIAATDPFMGSMGTNATDSPLWGLPLQLGWMLTSGRLADPTGATTCGLEAEPLCISTQSWWACVNYFASVLPFLSAAQHGFMGAGAQVQMQVPAGVQDYCTTYADCKAKYPDAMSKWDAFFQGLKTTSESLLPDDVKKDTILGVYWDALMASTYASAACNPRQSHYSSLEVSFAHSWLNSAEYVAAARFQTNMEKAVLFLTPLPSRILQEGDSAPNIADLTAEENHTLYIFSWMKTIDSLLGGTLVRLWKGAMCSVNTRQKGAQVLEQLLLNPSFATSTFLSIISEMTTSC</sequence>
<keyword evidence="5" id="KW-0325">Glycoprotein</keyword>
<dbReference type="InterPro" id="IPR008499">
    <property type="entry name" value="Leg1"/>
</dbReference>
<dbReference type="PANTHER" id="PTHR18820:SF1">
    <property type="entry name" value="PROTEIN LEG1 HOMOLOG"/>
    <property type="match status" value="1"/>
</dbReference>
<comment type="similarity">
    <text evidence="2">Belongs to the LEG1 family.</text>
</comment>
<dbReference type="AlphaFoldDB" id="A0A3B4F3Y2"/>
<evidence type="ECO:0000256" key="3">
    <source>
        <dbReference type="ARBA" id="ARBA00022525"/>
    </source>
</evidence>
<dbReference type="GO" id="GO:0005615">
    <property type="term" value="C:extracellular space"/>
    <property type="evidence" value="ECO:0007669"/>
    <property type="project" value="TreeGrafter"/>
</dbReference>
<comment type="subcellular location">
    <subcellularLocation>
        <location evidence="1">Secreted</location>
    </subcellularLocation>
</comment>
<name>A0A3B4F3Y2_9CICH</name>
<keyword evidence="4" id="KW-0732">Signal</keyword>
<dbReference type="Pfam" id="PF05612">
    <property type="entry name" value="Leg1"/>
    <property type="match status" value="1"/>
</dbReference>
<evidence type="ECO:0000256" key="1">
    <source>
        <dbReference type="ARBA" id="ARBA00004613"/>
    </source>
</evidence>
<reference evidence="6" key="1">
    <citation type="submission" date="2023-09" db="UniProtKB">
        <authorList>
            <consortium name="Ensembl"/>
        </authorList>
    </citation>
    <scope>IDENTIFICATION</scope>
</reference>
<keyword evidence="3" id="KW-0964">Secreted</keyword>
<proteinExistence type="inferred from homology"/>
<evidence type="ECO:0000256" key="2">
    <source>
        <dbReference type="ARBA" id="ARBA00009122"/>
    </source>
</evidence>
<dbReference type="GeneTree" id="ENSGT00390000004904"/>
<organism evidence="6">
    <name type="scientific">Pundamilia nyererei</name>
    <dbReference type="NCBI Taxonomy" id="303518"/>
    <lineage>
        <taxon>Eukaryota</taxon>
        <taxon>Metazoa</taxon>
        <taxon>Chordata</taxon>
        <taxon>Craniata</taxon>
        <taxon>Vertebrata</taxon>
        <taxon>Euteleostomi</taxon>
        <taxon>Actinopterygii</taxon>
        <taxon>Neopterygii</taxon>
        <taxon>Teleostei</taxon>
        <taxon>Neoteleostei</taxon>
        <taxon>Acanthomorphata</taxon>
        <taxon>Ovalentaria</taxon>
        <taxon>Cichlomorphae</taxon>
        <taxon>Cichliformes</taxon>
        <taxon>Cichlidae</taxon>
        <taxon>African cichlids</taxon>
        <taxon>Pseudocrenilabrinae</taxon>
        <taxon>Haplochromini</taxon>
        <taxon>Pundamilia</taxon>
    </lineage>
</organism>
<evidence type="ECO:0008006" key="7">
    <source>
        <dbReference type="Google" id="ProtNLM"/>
    </source>
</evidence>
<dbReference type="PANTHER" id="PTHR18820">
    <property type="entry name" value="LEG1"/>
    <property type="match status" value="1"/>
</dbReference>